<reference evidence="9 10" key="1">
    <citation type="submission" date="2019-12" db="EMBL/GenBank/DDBJ databases">
        <authorList>
            <person name="Zhang Y.-J."/>
        </authorList>
    </citation>
    <scope>NUCLEOTIDE SEQUENCE [LARGE SCALE GENOMIC DNA]</scope>
    <source>
        <strain evidence="9 10">H18S-6</strain>
    </source>
</reference>
<evidence type="ECO:0000256" key="4">
    <source>
        <dbReference type="ARBA" id="ARBA00022692"/>
    </source>
</evidence>
<dbReference type="GO" id="GO:0015483">
    <property type="term" value="F:long-chain fatty acid transporting porin activity"/>
    <property type="evidence" value="ECO:0007669"/>
    <property type="project" value="TreeGrafter"/>
</dbReference>
<comment type="similarity">
    <text evidence="2">Belongs to the OmpP1/FadL family.</text>
</comment>
<keyword evidence="4" id="KW-0812">Transmembrane</keyword>
<dbReference type="InterPro" id="IPR005017">
    <property type="entry name" value="OMPP1/FadL/TodX"/>
</dbReference>
<evidence type="ECO:0000256" key="1">
    <source>
        <dbReference type="ARBA" id="ARBA00004571"/>
    </source>
</evidence>
<dbReference type="Gene3D" id="2.40.160.60">
    <property type="entry name" value="Outer membrane protein transport protein (OMPP1/FadL/TodX)"/>
    <property type="match status" value="1"/>
</dbReference>
<dbReference type="GO" id="GO:0009279">
    <property type="term" value="C:cell outer membrane"/>
    <property type="evidence" value="ECO:0007669"/>
    <property type="project" value="UniProtKB-SubCell"/>
</dbReference>
<proteinExistence type="inferred from homology"/>
<feature type="chain" id="PRO_5025687938" description="Long-chain fatty acid transport protein" evidence="8">
    <location>
        <begin position="25"/>
        <end position="364"/>
    </location>
</feature>
<organism evidence="9 10">
    <name type="scientific">Parasedimentitalea maritima</name>
    <dbReference type="NCBI Taxonomy" id="2578117"/>
    <lineage>
        <taxon>Bacteria</taxon>
        <taxon>Pseudomonadati</taxon>
        <taxon>Pseudomonadota</taxon>
        <taxon>Alphaproteobacteria</taxon>
        <taxon>Rhodobacterales</taxon>
        <taxon>Paracoccaceae</taxon>
        <taxon>Parasedimentitalea</taxon>
    </lineage>
</organism>
<evidence type="ECO:0008006" key="11">
    <source>
        <dbReference type="Google" id="ProtNLM"/>
    </source>
</evidence>
<comment type="caution">
    <text evidence="9">The sequence shown here is derived from an EMBL/GenBank/DDBJ whole genome shotgun (WGS) entry which is preliminary data.</text>
</comment>
<keyword evidence="3" id="KW-1134">Transmembrane beta strand</keyword>
<evidence type="ECO:0000256" key="6">
    <source>
        <dbReference type="ARBA" id="ARBA00023136"/>
    </source>
</evidence>
<gene>
    <name evidence="9" type="ORF">GP644_15185</name>
</gene>
<evidence type="ECO:0000313" key="9">
    <source>
        <dbReference type="EMBL" id="KAE9628522.1"/>
    </source>
</evidence>
<dbReference type="Pfam" id="PF03349">
    <property type="entry name" value="Toluene_X"/>
    <property type="match status" value="1"/>
</dbReference>
<evidence type="ECO:0000256" key="7">
    <source>
        <dbReference type="ARBA" id="ARBA00023237"/>
    </source>
</evidence>
<dbReference type="EMBL" id="WSFO01000009">
    <property type="protein sequence ID" value="KAE9628522.1"/>
    <property type="molecule type" value="Genomic_DNA"/>
</dbReference>
<feature type="signal peptide" evidence="8">
    <location>
        <begin position="1"/>
        <end position="24"/>
    </location>
</feature>
<dbReference type="PANTHER" id="PTHR35093">
    <property type="entry name" value="OUTER MEMBRANE PROTEIN NMB0088-RELATED"/>
    <property type="match status" value="1"/>
</dbReference>
<dbReference type="PANTHER" id="PTHR35093:SF8">
    <property type="entry name" value="OUTER MEMBRANE PROTEIN NMB0088-RELATED"/>
    <property type="match status" value="1"/>
</dbReference>
<keyword evidence="7" id="KW-0998">Cell outer membrane</keyword>
<protein>
    <recommendedName>
        <fullName evidence="11">Long-chain fatty acid transport protein</fullName>
    </recommendedName>
</protein>
<accession>A0A6A4RG40</accession>
<dbReference type="Proteomes" id="UP000441586">
    <property type="component" value="Unassembled WGS sequence"/>
</dbReference>
<keyword evidence="5 8" id="KW-0732">Signal</keyword>
<evidence type="ECO:0000313" key="10">
    <source>
        <dbReference type="Proteomes" id="UP000441586"/>
    </source>
</evidence>
<keyword evidence="6" id="KW-0472">Membrane</keyword>
<evidence type="ECO:0000256" key="3">
    <source>
        <dbReference type="ARBA" id="ARBA00022452"/>
    </source>
</evidence>
<sequence>MGEIVKHYLATSALLALISGAASAGGTGRSGQNISVLFETGNYAEISYGSVSPDVSGTALGSSSADMSKRYPQLGASYKRDINDQFSFALIYDQPYGADVSYPSGTGYIFQGSTAELNTHAVSGILRYKLDTGLSLHAGLRVQTLEAKASIPVLTYTANGERDTGVGYLVGVAYEKPEIALRVALTYFSKIKHEMDTTEVLGGSPSNSVTSTDTPQAVNLDFQTGIAEGTLLFGGVRWVDWSAFEIAPVAYKGATGDPLVSFKNDTFTYTIGVGRKLTENLSGSVAISYEKTHGDTVSNLGPTDGRLGVTLGLRYTMDNMVVSGGINYTRIGSASTVVNKSPLLTSSFTDNSSIGAGIKVGFRF</sequence>
<evidence type="ECO:0000256" key="8">
    <source>
        <dbReference type="SAM" id="SignalP"/>
    </source>
</evidence>
<evidence type="ECO:0000256" key="5">
    <source>
        <dbReference type="ARBA" id="ARBA00022729"/>
    </source>
</evidence>
<comment type="subcellular location">
    <subcellularLocation>
        <location evidence="1">Cell outer membrane</location>
        <topology evidence="1">Multi-pass membrane protein</topology>
    </subcellularLocation>
</comment>
<evidence type="ECO:0000256" key="2">
    <source>
        <dbReference type="ARBA" id="ARBA00008163"/>
    </source>
</evidence>
<dbReference type="SUPFAM" id="SSF56935">
    <property type="entry name" value="Porins"/>
    <property type="match status" value="1"/>
</dbReference>
<dbReference type="AlphaFoldDB" id="A0A6A4RG40"/>
<name>A0A6A4RG40_9RHOB</name>